<evidence type="ECO:0000256" key="1">
    <source>
        <dbReference type="ARBA" id="ARBA00004196"/>
    </source>
</evidence>
<comment type="caution">
    <text evidence="4">The sequence shown here is derived from an EMBL/GenBank/DDBJ whole genome shotgun (WGS) entry which is preliminary data.</text>
</comment>
<dbReference type="InterPro" id="IPR004682">
    <property type="entry name" value="TRAP_DctP"/>
</dbReference>
<dbReference type="InterPro" id="IPR018389">
    <property type="entry name" value="DctP_fam"/>
</dbReference>
<evidence type="ECO:0000313" key="4">
    <source>
        <dbReference type="EMBL" id="MPM69112.1"/>
    </source>
</evidence>
<comment type="subcellular location">
    <subcellularLocation>
        <location evidence="1">Cell envelope</location>
    </subcellularLocation>
</comment>
<gene>
    <name evidence="4" type="primary">yiaO_11</name>
    <name evidence="4" type="ORF">SDC9_116056</name>
</gene>
<evidence type="ECO:0000256" key="2">
    <source>
        <dbReference type="ARBA" id="ARBA00022448"/>
    </source>
</evidence>
<dbReference type="PANTHER" id="PTHR33376">
    <property type="match status" value="1"/>
</dbReference>
<dbReference type="PIRSF" id="PIRSF006470">
    <property type="entry name" value="DctB"/>
    <property type="match status" value="1"/>
</dbReference>
<keyword evidence="3" id="KW-0732">Signal</keyword>
<reference evidence="4" key="1">
    <citation type="submission" date="2019-08" db="EMBL/GenBank/DDBJ databases">
        <authorList>
            <person name="Kucharzyk K."/>
            <person name="Murdoch R.W."/>
            <person name="Higgins S."/>
            <person name="Loffler F."/>
        </authorList>
    </citation>
    <scope>NUCLEOTIDE SEQUENCE</scope>
</reference>
<name>A0A645BV31_9ZZZZ</name>
<sequence length="357" mass="39219">MRKLIAVVTLVVLICGLSIPALAAYKDEYKMSVNVAAQSAWGKGAGKFADLVAEKSGGKINVKVYYSAQLMAGKQTSEFMIVRNGAADFALSSTINWSPQATELNLFALPFFISSQPDPYKALDAIEAGKAGKIISDALQKKGVTVLGWGENGFRELTNGIKPIVTPDDMAGMKIRVVGSPLYLDIFKALGANPINMNWGEAVTAFQQGVVDGQENPVNSVILPYKVFEFHKYLTDWHYVVDPLMYAVNNKIWSSFSSEDQKMLMECVEEASKYQKALARVGLDDGSSIAYLKETGELPEVTEPYKYLEEQGMTITKLSADQVNVFVEKTKSVFDTWKDKIGKDLVEAAEQDMATVK</sequence>
<dbReference type="PANTHER" id="PTHR33376:SF4">
    <property type="entry name" value="SIALIC ACID-BINDING PERIPLASMIC PROTEIN SIAP"/>
    <property type="match status" value="1"/>
</dbReference>
<dbReference type="AlphaFoldDB" id="A0A645BV31"/>
<organism evidence="4">
    <name type="scientific">bioreactor metagenome</name>
    <dbReference type="NCBI Taxonomy" id="1076179"/>
    <lineage>
        <taxon>unclassified sequences</taxon>
        <taxon>metagenomes</taxon>
        <taxon>ecological metagenomes</taxon>
    </lineage>
</organism>
<dbReference type="GO" id="GO:0055085">
    <property type="term" value="P:transmembrane transport"/>
    <property type="evidence" value="ECO:0007669"/>
    <property type="project" value="InterPro"/>
</dbReference>
<accession>A0A645BV31</accession>
<dbReference type="InterPro" id="IPR038404">
    <property type="entry name" value="TRAP_DctP_sf"/>
</dbReference>
<proteinExistence type="predicted"/>
<dbReference type="Pfam" id="PF03480">
    <property type="entry name" value="DctP"/>
    <property type="match status" value="1"/>
</dbReference>
<protein>
    <submittedName>
        <fullName evidence="4">2,3-diketo-L-gulonate-binding periplasmic protein YiaO</fullName>
    </submittedName>
</protein>
<keyword evidence="2" id="KW-0813">Transport</keyword>
<dbReference type="NCBIfam" id="TIGR00787">
    <property type="entry name" value="dctP"/>
    <property type="match status" value="1"/>
</dbReference>
<dbReference type="Gene3D" id="3.40.190.170">
    <property type="entry name" value="Bacterial extracellular solute-binding protein, family 7"/>
    <property type="match status" value="1"/>
</dbReference>
<evidence type="ECO:0000256" key="3">
    <source>
        <dbReference type="ARBA" id="ARBA00022729"/>
    </source>
</evidence>
<dbReference type="GO" id="GO:0030288">
    <property type="term" value="C:outer membrane-bounded periplasmic space"/>
    <property type="evidence" value="ECO:0007669"/>
    <property type="project" value="InterPro"/>
</dbReference>
<dbReference type="EMBL" id="VSSQ01022655">
    <property type="protein sequence ID" value="MPM69112.1"/>
    <property type="molecule type" value="Genomic_DNA"/>
</dbReference>
<dbReference type="NCBIfam" id="NF037995">
    <property type="entry name" value="TRAP_S1"/>
    <property type="match status" value="1"/>
</dbReference>